<protein>
    <submittedName>
        <fullName evidence="4">Enoyl-CoA hydratase</fullName>
    </submittedName>
</protein>
<dbReference type="EMBL" id="MQWD01000001">
    <property type="protein sequence ID" value="PAP76510.1"/>
    <property type="molecule type" value="Genomic_DNA"/>
</dbReference>
<dbReference type="Proteomes" id="UP000216339">
    <property type="component" value="Unassembled WGS sequence"/>
</dbReference>
<evidence type="ECO:0000256" key="3">
    <source>
        <dbReference type="ARBA" id="ARBA00023235"/>
    </source>
</evidence>
<dbReference type="InterPro" id="IPR001753">
    <property type="entry name" value="Enoyl-CoA_hydra/iso"/>
</dbReference>
<dbReference type="CDD" id="cd06558">
    <property type="entry name" value="crotonase-like"/>
    <property type="match status" value="1"/>
</dbReference>
<reference evidence="4 5" key="1">
    <citation type="submission" date="2016-11" db="EMBL/GenBank/DDBJ databases">
        <title>Study of marine rhodopsin-containing bacteria.</title>
        <authorList>
            <person name="Yoshizawa S."/>
            <person name="Kumagai Y."/>
            <person name="Kogure K."/>
        </authorList>
    </citation>
    <scope>NUCLEOTIDE SEQUENCE [LARGE SCALE GENOMIC DNA]</scope>
    <source>
        <strain evidence="4 5">SAORIC-28</strain>
    </source>
</reference>
<dbReference type="OrthoDB" id="9775794at2"/>
<evidence type="ECO:0000256" key="1">
    <source>
        <dbReference type="ARBA" id="ARBA00004275"/>
    </source>
</evidence>
<dbReference type="Gene3D" id="3.90.226.10">
    <property type="entry name" value="2-enoyl-CoA Hydratase, Chain A, domain 1"/>
    <property type="match status" value="1"/>
</dbReference>
<dbReference type="AlphaFoldDB" id="A0A271IZE1"/>
<name>A0A271IZE1_9BACT</name>
<dbReference type="GO" id="GO:0004165">
    <property type="term" value="F:delta(3)-delta(2)-enoyl-CoA isomerase activity"/>
    <property type="evidence" value="ECO:0007669"/>
    <property type="project" value="UniProtKB-ARBA"/>
</dbReference>
<dbReference type="RefSeq" id="WP_095510167.1">
    <property type="nucleotide sequence ID" value="NZ_MQWD01000001.1"/>
</dbReference>
<gene>
    <name evidence="4" type="ORF">BSZ37_08680</name>
</gene>
<organism evidence="4 5">
    <name type="scientific">Rubrivirga marina</name>
    <dbReference type="NCBI Taxonomy" id="1196024"/>
    <lineage>
        <taxon>Bacteria</taxon>
        <taxon>Pseudomonadati</taxon>
        <taxon>Rhodothermota</taxon>
        <taxon>Rhodothermia</taxon>
        <taxon>Rhodothermales</taxon>
        <taxon>Rubricoccaceae</taxon>
        <taxon>Rubrivirga</taxon>
    </lineage>
</organism>
<dbReference type="PANTHER" id="PTHR43684">
    <property type="match status" value="1"/>
</dbReference>
<proteinExistence type="predicted"/>
<evidence type="ECO:0000313" key="5">
    <source>
        <dbReference type="Proteomes" id="UP000216339"/>
    </source>
</evidence>
<keyword evidence="3" id="KW-0413">Isomerase</keyword>
<dbReference type="Pfam" id="PF00378">
    <property type="entry name" value="ECH_1"/>
    <property type="match status" value="1"/>
</dbReference>
<comment type="caution">
    <text evidence="4">The sequence shown here is derived from an EMBL/GenBank/DDBJ whole genome shotgun (WGS) entry which is preliminary data.</text>
</comment>
<dbReference type="SUPFAM" id="SSF52096">
    <property type="entry name" value="ClpP/crotonase"/>
    <property type="match status" value="1"/>
</dbReference>
<keyword evidence="5" id="KW-1185">Reference proteome</keyword>
<comment type="subcellular location">
    <subcellularLocation>
        <location evidence="1">Peroxisome</location>
    </subcellularLocation>
</comment>
<evidence type="ECO:0000256" key="2">
    <source>
        <dbReference type="ARBA" id="ARBA00023140"/>
    </source>
</evidence>
<evidence type="ECO:0000313" key="4">
    <source>
        <dbReference type="EMBL" id="PAP76510.1"/>
    </source>
</evidence>
<accession>A0A271IZE1</accession>
<dbReference type="InterPro" id="IPR029045">
    <property type="entry name" value="ClpP/crotonase-like_dom_sf"/>
</dbReference>
<dbReference type="PANTHER" id="PTHR43684:SF1">
    <property type="entry name" value="ENOYL-COA DELTA ISOMERASE 2"/>
    <property type="match status" value="1"/>
</dbReference>
<keyword evidence="2" id="KW-0576">Peroxisome</keyword>
<dbReference type="InterPro" id="IPR051053">
    <property type="entry name" value="ECH/Chromodomain_protein"/>
</dbReference>
<sequence length="258" mass="27092">MTDSTQDHVDATLDGRVLHLVLDRPEKKNALTRAMYGRLADLLSEAADDGAVRVVVLSGRGGVFTAGNDLGDFMMDPPTGPDSPVFRFLQAAATFPKPLVAAVAGPAIGIGTTILLHCDLAYAAPDAVLKMPFVDLGLVPEAASSLLFPRLAGPARAAEFLLFGDAVPVETAAELGLVNAVVDDPVAHALERAAALAAKPPAAVRHTKALLRHDAADAIGEAFAREGALFVERLGSPEAQEAFTAFFEKRAPDFSRFE</sequence>